<gene>
    <name evidence="2" type="ORF">C7389_11068</name>
</gene>
<organism evidence="2 3">
    <name type="scientific">Azoarcus indigens</name>
    <dbReference type="NCBI Taxonomy" id="29545"/>
    <lineage>
        <taxon>Bacteria</taxon>
        <taxon>Pseudomonadati</taxon>
        <taxon>Pseudomonadota</taxon>
        <taxon>Betaproteobacteria</taxon>
        <taxon>Rhodocyclales</taxon>
        <taxon>Zoogloeaceae</taxon>
        <taxon>Azoarcus</taxon>
    </lineage>
</organism>
<dbReference type="InterPro" id="IPR014756">
    <property type="entry name" value="Ig_E-set"/>
</dbReference>
<feature type="domain" description="Sulphur oxidation protein SoxZ" evidence="1">
    <location>
        <begin position="7"/>
        <end position="100"/>
    </location>
</feature>
<reference evidence="2 3" key="1">
    <citation type="submission" date="2019-03" db="EMBL/GenBank/DDBJ databases">
        <title>Genomic Encyclopedia of Type Strains, Phase IV (KMG-IV): sequencing the most valuable type-strain genomes for metagenomic binning, comparative biology and taxonomic classification.</title>
        <authorList>
            <person name="Goeker M."/>
        </authorList>
    </citation>
    <scope>NUCLEOTIDE SEQUENCE [LARGE SCALE GENOMIC DNA]</scope>
    <source>
        <strain evidence="2 3">DSM 12121</strain>
    </source>
</reference>
<evidence type="ECO:0000313" key="2">
    <source>
        <dbReference type="EMBL" id="TDN49975.1"/>
    </source>
</evidence>
<dbReference type="Gene3D" id="2.60.40.10">
    <property type="entry name" value="Immunoglobulins"/>
    <property type="match status" value="1"/>
</dbReference>
<dbReference type="InterPro" id="IPR030995">
    <property type="entry name" value="SoxZ"/>
</dbReference>
<sequence length="103" mass="11179">MANPMRIRAAVKDGFTEVRVLMSHVMETGQRKDSSGALVPAHFITELTAKHNDKVVLSAQFGPSVSTNPYLSFKFEGGAKGDKIVVSWVDNKGDSRSDEAQIA</sequence>
<name>A0A4R6DXD1_9RHOO</name>
<proteinExistence type="predicted"/>
<dbReference type="Pfam" id="PF08770">
    <property type="entry name" value="SoxZ"/>
    <property type="match status" value="1"/>
</dbReference>
<dbReference type="OrthoDB" id="9795530at2"/>
<protein>
    <submittedName>
        <fullName evidence="2">Sulfur compound chelating protein SoxZ</fullName>
    </submittedName>
</protein>
<dbReference type="Proteomes" id="UP000295129">
    <property type="component" value="Unassembled WGS sequence"/>
</dbReference>
<dbReference type="InterPro" id="IPR014880">
    <property type="entry name" value="SoxZ_dom"/>
</dbReference>
<dbReference type="InterPro" id="IPR013783">
    <property type="entry name" value="Ig-like_fold"/>
</dbReference>
<accession>A0A4R6DXD1</accession>
<evidence type="ECO:0000313" key="3">
    <source>
        <dbReference type="Proteomes" id="UP000295129"/>
    </source>
</evidence>
<dbReference type="NCBIfam" id="TIGR04490">
    <property type="entry name" value="SoxZ_true"/>
    <property type="match status" value="1"/>
</dbReference>
<dbReference type="EMBL" id="SNVV01000010">
    <property type="protein sequence ID" value="TDN49975.1"/>
    <property type="molecule type" value="Genomic_DNA"/>
</dbReference>
<keyword evidence="3" id="KW-1185">Reference proteome</keyword>
<dbReference type="SUPFAM" id="SSF81296">
    <property type="entry name" value="E set domains"/>
    <property type="match status" value="1"/>
</dbReference>
<dbReference type="AlphaFoldDB" id="A0A4R6DXD1"/>
<comment type="caution">
    <text evidence="2">The sequence shown here is derived from an EMBL/GenBank/DDBJ whole genome shotgun (WGS) entry which is preliminary data.</text>
</comment>
<evidence type="ECO:0000259" key="1">
    <source>
        <dbReference type="Pfam" id="PF08770"/>
    </source>
</evidence>
<dbReference type="RefSeq" id="WP_133591994.1">
    <property type="nucleotide sequence ID" value="NZ_SNVV01000010.1"/>
</dbReference>